<comment type="caution">
    <text evidence="10">The sequence shown here is derived from an EMBL/GenBank/DDBJ whole genome shotgun (WGS) entry which is preliminary data.</text>
</comment>
<dbReference type="GO" id="GO:0006508">
    <property type="term" value="P:proteolysis"/>
    <property type="evidence" value="ECO:0007669"/>
    <property type="project" value="UniProtKB-KW"/>
</dbReference>
<comment type="cofactor">
    <cofactor evidence="1">
        <name>Co(2+)</name>
        <dbReference type="ChEBI" id="CHEBI:48828"/>
    </cofactor>
</comment>
<name>A0A0P6XIU7_9CHLR</name>
<dbReference type="Pfam" id="PF02073">
    <property type="entry name" value="Peptidase_M29"/>
    <property type="match status" value="1"/>
</dbReference>
<keyword evidence="9" id="KW-0482">Metalloprotease</keyword>
<keyword evidence="6" id="KW-0645">Protease</keyword>
<dbReference type="PATRIC" id="fig|360411.5.peg.2688"/>
<dbReference type="PANTHER" id="PTHR34448:SF1">
    <property type="entry name" value="BLL6088 PROTEIN"/>
    <property type="match status" value="1"/>
</dbReference>
<dbReference type="RefSeq" id="WP_061915844.1">
    <property type="nucleotide sequence ID" value="NZ_DF967971.1"/>
</dbReference>
<organism evidence="10 11">
    <name type="scientific">Bellilinea caldifistulae</name>
    <dbReference type="NCBI Taxonomy" id="360411"/>
    <lineage>
        <taxon>Bacteria</taxon>
        <taxon>Bacillati</taxon>
        <taxon>Chloroflexota</taxon>
        <taxon>Anaerolineae</taxon>
        <taxon>Anaerolineales</taxon>
        <taxon>Anaerolineaceae</taxon>
        <taxon>Bellilinea</taxon>
    </lineage>
</organism>
<proteinExistence type="inferred from homology"/>
<dbReference type="AlphaFoldDB" id="A0A0P6XIU7"/>
<dbReference type="Gene3D" id="3.40.1830.10">
    <property type="entry name" value="Thermophilic metalloprotease (M29)"/>
    <property type="match status" value="1"/>
</dbReference>
<dbReference type="OrthoDB" id="9803993at2"/>
<evidence type="ECO:0000313" key="10">
    <source>
        <dbReference type="EMBL" id="KPL74917.1"/>
    </source>
</evidence>
<keyword evidence="7" id="KW-0479">Metal-binding</keyword>
<comment type="similarity">
    <text evidence="4">Belongs to the peptidase M29 family.</text>
</comment>
<dbReference type="InterPro" id="IPR052170">
    <property type="entry name" value="M29_Exopeptidase"/>
</dbReference>
<dbReference type="GO" id="GO:0008237">
    <property type="term" value="F:metallopeptidase activity"/>
    <property type="evidence" value="ECO:0007669"/>
    <property type="project" value="UniProtKB-KW"/>
</dbReference>
<dbReference type="Proteomes" id="UP000050514">
    <property type="component" value="Unassembled WGS sequence"/>
</dbReference>
<evidence type="ECO:0000256" key="9">
    <source>
        <dbReference type="ARBA" id="ARBA00023049"/>
    </source>
</evidence>
<dbReference type="PRINTS" id="PR00919">
    <property type="entry name" value="THERMOPTASE"/>
</dbReference>
<gene>
    <name evidence="10" type="ORF">AC812_10365</name>
</gene>
<sequence>MIDPRIEKLADMLVNYSVAVKAGDKVWIRGGVVAQPLLLEIYKKVLQAGGFPYLTPTFPQAAEIFYKTANEDQLKFIDPPRKLIIETYDCSINILGDENTKALSNVDPQKMVIASQAQQPIFKTYLERAARKEFRWTLAQYPTNAHAQDAEMSLDEYADFVYQAMMPDLRDPVGYWKKFSARQQKIVDWLNGKEEVRVIGKETDLRLKINGRRFINCDCHENVPDGEVFTGPVEDSVEGRVYFSYPAIYSGREVSGVRLWFEKGKVVKATAEKNEEFLHKTLDTDEGARFVGEFAIGTNEGITRFTRNILFDEKIGGSFHMALGASYPETGGQNQSAVHWDMICDLRDGGEIWVDGQLLYRNGQFVIDLGD</sequence>
<dbReference type="SUPFAM" id="SSF144052">
    <property type="entry name" value="Thermophilic metalloprotease-like"/>
    <property type="match status" value="1"/>
</dbReference>
<dbReference type="GO" id="GO:0004177">
    <property type="term" value="F:aminopeptidase activity"/>
    <property type="evidence" value="ECO:0007669"/>
    <property type="project" value="UniProtKB-KW"/>
</dbReference>
<dbReference type="PANTHER" id="PTHR34448">
    <property type="entry name" value="AMINOPEPTIDASE"/>
    <property type="match status" value="1"/>
</dbReference>
<comment type="cofactor">
    <cofactor evidence="3">
        <name>Zn(2+)</name>
        <dbReference type="ChEBI" id="CHEBI:29105"/>
    </cofactor>
</comment>
<dbReference type="EMBL" id="LGHJ01000016">
    <property type="protein sequence ID" value="KPL74917.1"/>
    <property type="molecule type" value="Genomic_DNA"/>
</dbReference>
<reference evidence="10 11" key="1">
    <citation type="submission" date="2015-07" db="EMBL/GenBank/DDBJ databases">
        <title>Draft genome of Bellilinea caldifistulae DSM 17877.</title>
        <authorList>
            <person name="Hemp J."/>
            <person name="Ward L.M."/>
            <person name="Pace L.A."/>
            <person name="Fischer W.W."/>
        </authorList>
    </citation>
    <scope>NUCLEOTIDE SEQUENCE [LARGE SCALE GENOMIC DNA]</scope>
    <source>
        <strain evidence="10 11">GOMI-1</strain>
    </source>
</reference>
<evidence type="ECO:0000313" key="11">
    <source>
        <dbReference type="Proteomes" id="UP000050514"/>
    </source>
</evidence>
<dbReference type="STRING" id="360411.AC812_10365"/>
<evidence type="ECO:0000256" key="3">
    <source>
        <dbReference type="ARBA" id="ARBA00001947"/>
    </source>
</evidence>
<dbReference type="GO" id="GO:0046872">
    <property type="term" value="F:metal ion binding"/>
    <property type="evidence" value="ECO:0007669"/>
    <property type="project" value="UniProtKB-KW"/>
</dbReference>
<keyword evidence="5" id="KW-0031">Aminopeptidase</keyword>
<keyword evidence="8" id="KW-0378">Hydrolase</keyword>
<accession>A0A0P6XIU7</accession>
<evidence type="ECO:0000256" key="8">
    <source>
        <dbReference type="ARBA" id="ARBA00022801"/>
    </source>
</evidence>
<keyword evidence="11" id="KW-1185">Reference proteome</keyword>
<dbReference type="InterPro" id="IPR000787">
    <property type="entry name" value="Peptidase_M29"/>
</dbReference>
<evidence type="ECO:0000256" key="1">
    <source>
        <dbReference type="ARBA" id="ARBA00001941"/>
    </source>
</evidence>
<evidence type="ECO:0000256" key="5">
    <source>
        <dbReference type="ARBA" id="ARBA00022438"/>
    </source>
</evidence>
<dbReference type="InterPro" id="IPR035097">
    <property type="entry name" value="M29_N-terminal"/>
</dbReference>
<evidence type="ECO:0000256" key="6">
    <source>
        <dbReference type="ARBA" id="ARBA00022670"/>
    </source>
</evidence>
<evidence type="ECO:0000256" key="4">
    <source>
        <dbReference type="ARBA" id="ARBA00008236"/>
    </source>
</evidence>
<comment type="cofactor">
    <cofactor evidence="2">
        <name>Mg(2+)</name>
        <dbReference type="ChEBI" id="CHEBI:18420"/>
    </cofactor>
</comment>
<evidence type="ECO:0000256" key="7">
    <source>
        <dbReference type="ARBA" id="ARBA00022723"/>
    </source>
</evidence>
<protein>
    <submittedName>
        <fullName evidence="10">Peptidase M29</fullName>
    </submittedName>
</protein>
<evidence type="ECO:0000256" key="2">
    <source>
        <dbReference type="ARBA" id="ARBA00001946"/>
    </source>
</evidence>